<feature type="domain" description="YCII-related" evidence="2">
    <location>
        <begin position="6"/>
        <end position="84"/>
    </location>
</feature>
<reference evidence="3" key="1">
    <citation type="submission" date="2017-08" db="EMBL/GenBank/DDBJ databases">
        <authorList>
            <person name="Minaev M."/>
            <person name="Kurbakov K.A."/>
            <person name="Solodovnikova G.I."/>
            <person name="Kuznetsova O.A."/>
            <person name="Lisitsyn A.B."/>
        </authorList>
    </citation>
    <scope>NUCLEOTIDE SEQUENCE</scope>
    <source>
        <strain evidence="3">80</strain>
    </source>
</reference>
<dbReference type="Proteomes" id="UP000216825">
    <property type="component" value="Chromosome"/>
</dbReference>
<gene>
    <name evidence="3" type="ORF">CIB50_0001410</name>
</gene>
<evidence type="ECO:0000313" key="4">
    <source>
        <dbReference type="Proteomes" id="UP000216825"/>
    </source>
</evidence>
<dbReference type="PANTHER" id="PTHR37828:SF1">
    <property type="entry name" value="YCII-RELATED DOMAIN-CONTAINING PROTEIN"/>
    <property type="match status" value="1"/>
</dbReference>
<dbReference type="AlphaFoldDB" id="A0A7D7PZ40"/>
<evidence type="ECO:0000256" key="1">
    <source>
        <dbReference type="ARBA" id="ARBA00007689"/>
    </source>
</evidence>
<dbReference type="InterPro" id="IPR005545">
    <property type="entry name" value="YCII"/>
</dbReference>
<reference evidence="3" key="2">
    <citation type="submission" date="2020-07" db="EMBL/GenBank/DDBJ databases">
        <title>Genome of starter culture bacteria Kocuria salsicia reveals its technological properties and safety for usage in meat industry.</title>
        <authorList>
            <person name="Michael M."/>
            <person name="Konstantin K."/>
            <person name="Evgenii K."/>
            <person name="Galina S."/>
            <person name="Oksana K."/>
            <person name="Andrei L."/>
        </authorList>
    </citation>
    <scope>NUCLEOTIDE SEQUENCE [LARGE SCALE GENOMIC DNA]</scope>
    <source>
        <strain evidence="3">80</strain>
    </source>
</reference>
<dbReference type="KEGG" id="kvr:CIB50_0001410"/>
<evidence type="ECO:0000313" key="3">
    <source>
        <dbReference type="EMBL" id="QMS56696.1"/>
    </source>
</evidence>
<accession>A0A7D7PZ40</accession>
<organism evidence="3 4">
    <name type="scientific">Kocuria varians</name>
    <name type="common">Micrococcus varians</name>
    <dbReference type="NCBI Taxonomy" id="1272"/>
    <lineage>
        <taxon>Bacteria</taxon>
        <taxon>Bacillati</taxon>
        <taxon>Actinomycetota</taxon>
        <taxon>Actinomycetes</taxon>
        <taxon>Micrococcales</taxon>
        <taxon>Micrococcaceae</taxon>
        <taxon>Kocuria</taxon>
    </lineage>
</organism>
<keyword evidence="4" id="KW-1185">Reference proteome</keyword>
<dbReference type="RefSeq" id="WP_094393613.1">
    <property type="nucleotide sequence ID" value="NZ_CP059343.1"/>
</dbReference>
<evidence type="ECO:0000259" key="2">
    <source>
        <dbReference type="Pfam" id="PF03795"/>
    </source>
</evidence>
<dbReference type="InterPro" id="IPR011008">
    <property type="entry name" value="Dimeric_a/b-barrel"/>
</dbReference>
<proteinExistence type="inferred from homology"/>
<sequence length="97" mass="10448">MSIFALTYIYGGPQEVLAEHRPAHRAYLRELNEQGRNLASGPLGDDAALIIFSADSQREVEEILAKDPLVVHGAVTEHEIQPWNVTIGSVGGAPQGS</sequence>
<dbReference type="PANTHER" id="PTHR37828">
    <property type="entry name" value="GSR2449 PROTEIN"/>
    <property type="match status" value="1"/>
</dbReference>
<name>A0A7D7PZ40_KOCVA</name>
<dbReference type="Gene3D" id="3.30.70.1060">
    <property type="entry name" value="Dimeric alpha+beta barrel"/>
    <property type="match status" value="1"/>
</dbReference>
<protein>
    <recommendedName>
        <fullName evidence="2">YCII-related domain-containing protein</fullName>
    </recommendedName>
</protein>
<dbReference type="EMBL" id="CP059343">
    <property type="protein sequence ID" value="QMS56696.1"/>
    <property type="molecule type" value="Genomic_DNA"/>
</dbReference>
<dbReference type="Pfam" id="PF03795">
    <property type="entry name" value="YCII"/>
    <property type="match status" value="1"/>
</dbReference>
<dbReference type="SUPFAM" id="SSF54909">
    <property type="entry name" value="Dimeric alpha+beta barrel"/>
    <property type="match status" value="1"/>
</dbReference>
<comment type="similarity">
    <text evidence="1">Belongs to the YciI family.</text>
</comment>